<dbReference type="Pfam" id="PF00018">
    <property type="entry name" value="SH3_1"/>
    <property type="match status" value="1"/>
</dbReference>
<dbReference type="SMART" id="SM00312">
    <property type="entry name" value="PX"/>
    <property type="match status" value="1"/>
</dbReference>
<protein>
    <submittedName>
        <fullName evidence="8">Phosphatidylinositol-3-phosphate-binding protein BEM1</fullName>
    </submittedName>
</protein>
<evidence type="ECO:0000256" key="3">
    <source>
        <dbReference type="PROSITE-ProRule" id="PRU00192"/>
    </source>
</evidence>
<dbReference type="KEGG" id="slb:AWJ20_2481"/>
<feature type="domain" description="PB1" evidence="7">
    <location>
        <begin position="628"/>
        <end position="701"/>
    </location>
</feature>
<dbReference type="Pfam" id="PF00564">
    <property type="entry name" value="PB1"/>
    <property type="match status" value="1"/>
</dbReference>
<dbReference type="PROSITE" id="PS51745">
    <property type="entry name" value="PB1"/>
    <property type="match status" value="1"/>
</dbReference>
<sequence length="701" mass="75506">MVPVTYFEVVSRQESIHTIPIGGDMSGASGAASTLTATTNTSATQVSSPESAASKQRISRQSNNSSSVSSNRSPLYGIVLYDFKAERPDELQANSGESIIVIAQSNQEWFVAKPIGRLGGPGLIPISYVQIREVGSDKPVEDVQAAIRAAGVPKVEEWKRMAAEYKASSIPLGKFDDDNAASAAVSRQLKAMSLQRERHRSTNTTGSSTDEYGGNAMVASNNNGNGGVSGTGPGSISGLSGSGANGINSGVSTPINGVPARNSSTPYHVVNASVDRYAFDGGRYWYLVVAELSNGKFRNLCRYYQDFYDFQIKLLDEFPDEAGRTGKQRTLPFMPGPLTYVNDSISSQRRANLDDYVRNLVMMPGYVSRSPIVQQLFALRTGDVETPYKTNIMPQPPSRESGHDTVYDSSQYDANGVNGGSSAGPASAAAGAGAGSAGLRNSSLRNSELSNSTHGHERSIVNSYAGSVSSQDQYSQDTDSQLPHLQSQHSQQHLQHQQQYSQSSQQQPQLQHQDHSQLQQQYQQSSMSHNPSQSQSSQSSMSAPLSPLEPVGPRSHSRMASESTVTGTHRSHQRQQSSAAGAGFINSNSAGGDDTIVLERDEHPDENDSSFGPSSSSVVTETPAEVTSIKVKVFYQDDLIAIKLPSNITFASLHERISQRLGLDNPTLMYKDADDELNEIADDDEFHTALGNKTKLVLYAR</sequence>
<dbReference type="GO" id="GO:0005938">
    <property type="term" value="C:cell cortex"/>
    <property type="evidence" value="ECO:0007669"/>
    <property type="project" value="UniProtKB-ARBA"/>
</dbReference>
<dbReference type="OrthoDB" id="548867at2759"/>
<keyword evidence="1 3" id="KW-0728">SH3 domain</keyword>
<dbReference type="InterPro" id="IPR051228">
    <property type="entry name" value="NADPH_Oxidase/PX-Domain"/>
</dbReference>
<accession>A0A167F5T3</accession>
<dbReference type="GO" id="GO:0030674">
    <property type="term" value="F:protein-macromolecule adaptor activity"/>
    <property type="evidence" value="ECO:0007669"/>
    <property type="project" value="TreeGrafter"/>
</dbReference>
<evidence type="ECO:0000256" key="2">
    <source>
        <dbReference type="ARBA" id="ARBA00022737"/>
    </source>
</evidence>
<evidence type="ECO:0000256" key="4">
    <source>
        <dbReference type="SAM" id="MobiDB-lite"/>
    </source>
</evidence>
<feature type="region of interest" description="Disordered" evidence="4">
    <location>
        <begin position="191"/>
        <end position="213"/>
    </location>
</feature>
<dbReference type="Gene3D" id="3.30.1520.10">
    <property type="entry name" value="Phox-like domain"/>
    <property type="match status" value="1"/>
</dbReference>
<feature type="region of interest" description="Disordered" evidence="4">
    <location>
        <begin position="39"/>
        <end position="71"/>
    </location>
</feature>
<dbReference type="PANTHER" id="PTHR15706:SF2">
    <property type="entry name" value="SH3 AND PX DOMAIN-CONTAINING PROTEIN 2A"/>
    <property type="match status" value="1"/>
</dbReference>
<dbReference type="Proteomes" id="UP000189580">
    <property type="component" value="Chromosome b"/>
</dbReference>
<dbReference type="InterPro" id="IPR000270">
    <property type="entry name" value="PB1_dom"/>
</dbReference>
<dbReference type="InterPro" id="IPR036871">
    <property type="entry name" value="PX_dom_sf"/>
</dbReference>
<dbReference type="Gene3D" id="2.30.30.40">
    <property type="entry name" value="SH3 Domains"/>
    <property type="match status" value="1"/>
</dbReference>
<dbReference type="GO" id="GO:0035091">
    <property type="term" value="F:phosphatidylinositol binding"/>
    <property type="evidence" value="ECO:0007669"/>
    <property type="project" value="InterPro"/>
</dbReference>
<keyword evidence="9" id="KW-1185">Reference proteome</keyword>
<feature type="domain" description="PX" evidence="6">
    <location>
        <begin position="264"/>
        <end position="384"/>
    </location>
</feature>
<dbReference type="InterPro" id="IPR001452">
    <property type="entry name" value="SH3_domain"/>
</dbReference>
<feature type="compositionally biased region" description="Low complexity" evidence="4">
    <location>
        <begin position="423"/>
        <end position="452"/>
    </location>
</feature>
<dbReference type="AlphaFoldDB" id="A0A167F5T3"/>
<dbReference type="CDD" id="cd06890">
    <property type="entry name" value="PX_Bem1p"/>
    <property type="match status" value="1"/>
</dbReference>
<dbReference type="PROSITE" id="PS50195">
    <property type="entry name" value="PX"/>
    <property type="match status" value="1"/>
</dbReference>
<proteinExistence type="predicted"/>
<dbReference type="SMART" id="SM00666">
    <property type="entry name" value="PB1"/>
    <property type="match status" value="1"/>
</dbReference>
<dbReference type="FunFam" id="2.30.30.40:FF:000093">
    <property type="entry name" value="Protein kinase activator Bem1"/>
    <property type="match status" value="1"/>
</dbReference>
<dbReference type="SUPFAM" id="SSF64268">
    <property type="entry name" value="PX domain"/>
    <property type="match status" value="1"/>
</dbReference>
<dbReference type="InterPro" id="IPR001683">
    <property type="entry name" value="PX_dom"/>
</dbReference>
<dbReference type="GO" id="GO:0043332">
    <property type="term" value="C:mating projection tip"/>
    <property type="evidence" value="ECO:0007669"/>
    <property type="project" value="TreeGrafter"/>
</dbReference>
<dbReference type="InterPro" id="IPR036028">
    <property type="entry name" value="SH3-like_dom_sf"/>
</dbReference>
<feature type="domain" description="SH3" evidence="5">
    <location>
        <begin position="72"/>
        <end position="134"/>
    </location>
</feature>
<name>A0A167F5T3_9ASCO</name>
<dbReference type="SMART" id="SM00326">
    <property type="entry name" value="SH3"/>
    <property type="match status" value="1"/>
</dbReference>
<dbReference type="CDD" id="cd11879">
    <property type="entry name" value="SH3_Bem1p_2"/>
    <property type="match status" value="1"/>
</dbReference>
<dbReference type="SUPFAM" id="SSF54277">
    <property type="entry name" value="CAD &amp; PB1 domains"/>
    <property type="match status" value="1"/>
</dbReference>
<dbReference type="GO" id="GO:0051130">
    <property type="term" value="P:positive regulation of cellular component organization"/>
    <property type="evidence" value="ECO:0007669"/>
    <property type="project" value="UniProtKB-ARBA"/>
</dbReference>
<evidence type="ECO:0000313" key="9">
    <source>
        <dbReference type="Proteomes" id="UP000189580"/>
    </source>
</evidence>
<dbReference type="CDD" id="cd05992">
    <property type="entry name" value="PB1"/>
    <property type="match status" value="1"/>
</dbReference>
<feature type="compositionally biased region" description="Polar residues" evidence="4">
    <location>
        <begin position="558"/>
        <end position="590"/>
    </location>
</feature>
<dbReference type="GeneID" id="30034397"/>
<feature type="region of interest" description="Disordered" evidence="4">
    <location>
        <begin position="387"/>
        <end position="622"/>
    </location>
</feature>
<dbReference type="PROSITE" id="PS50002">
    <property type="entry name" value="SH3"/>
    <property type="match status" value="1"/>
</dbReference>
<dbReference type="RefSeq" id="XP_018737345.1">
    <property type="nucleotide sequence ID" value="XM_018879427.1"/>
</dbReference>
<dbReference type="SUPFAM" id="SSF50044">
    <property type="entry name" value="SH3-domain"/>
    <property type="match status" value="1"/>
</dbReference>
<dbReference type="Gene3D" id="3.10.20.90">
    <property type="entry name" value="Phosphatidylinositol 3-kinase Catalytic Subunit, Chain A, domain 1"/>
    <property type="match status" value="1"/>
</dbReference>
<dbReference type="Pfam" id="PF00787">
    <property type="entry name" value="PX"/>
    <property type="match status" value="1"/>
</dbReference>
<evidence type="ECO:0000259" key="6">
    <source>
        <dbReference type="PROSITE" id="PS50195"/>
    </source>
</evidence>
<dbReference type="PANTHER" id="PTHR15706">
    <property type="entry name" value="SH3 MULTIPLE DOMAIN"/>
    <property type="match status" value="1"/>
</dbReference>
<dbReference type="InterPro" id="IPR053793">
    <property type="entry name" value="PB1-like"/>
</dbReference>
<dbReference type="GO" id="GO:0000747">
    <property type="term" value="P:conjugation with cellular fusion"/>
    <property type="evidence" value="ECO:0007669"/>
    <property type="project" value="TreeGrafter"/>
</dbReference>
<evidence type="ECO:0000256" key="1">
    <source>
        <dbReference type="ARBA" id="ARBA00022443"/>
    </source>
</evidence>
<gene>
    <name evidence="8" type="primary">BEM1</name>
    <name evidence="8" type="ORF">AWJ20_2481</name>
</gene>
<evidence type="ECO:0000313" key="8">
    <source>
        <dbReference type="EMBL" id="ANB14868.1"/>
    </source>
</evidence>
<evidence type="ECO:0000259" key="5">
    <source>
        <dbReference type="PROSITE" id="PS50002"/>
    </source>
</evidence>
<reference evidence="8 9" key="1">
    <citation type="submission" date="2016-02" db="EMBL/GenBank/DDBJ databases">
        <title>Complete genome sequence and transcriptome regulation of the pentose utilising yeast Sugiyamaella lignohabitans.</title>
        <authorList>
            <person name="Bellasio M."/>
            <person name="Peymann A."/>
            <person name="Valli M."/>
            <person name="Sipitzky M."/>
            <person name="Graf A."/>
            <person name="Sauer M."/>
            <person name="Marx H."/>
            <person name="Mattanovich D."/>
        </authorList>
    </citation>
    <scope>NUCLEOTIDE SEQUENCE [LARGE SCALE GENOMIC DNA]</scope>
    <source>
        <strain evidence="8 9">CBS 10342</strain>
    </source>
</reference>
<dbReference type="InterPro" id="IPR035549">
    <property type="entry name" value="Bem1/Scd2_SH3_2"/>
</dbReference>
<evidence type="ECO:0000259" key="7">
    <source>
        <dbReference type="PROSITE" id="PS51745"/>
    </source>
</evidence>
<dbReference type="EMBL" id="CP014503">
    <property type="protein sequence ID" value="ANB14868.1"/>
    <property type="molecule type" value="Genomic_DNA"/>
</dbReference>
<organism evidence="8 9">
    <name type="scientific">Sugiyamaella lignohabitans</name>
    <dbReference type="NCBI Taxonomy" id="796027"/>
    <lineage>
        <taxon>Eukaryota</taxon>
        <taxon>Fungi</taxon>
        <taxon>Dikarya</taxon>
        <taxon>Ascomycota</taxon>
        <taxon>Saccharomycotina</taxon>
        <taxon>Dipodascomycetes</taxon>
        <taxon>Dipodascales</taxon>
        <taxon>Trichomonascaceae</taxon>
        <taxon>Sugiyamaella</taxon>
    </lineage>
</organism>
<keyword evidence="2" id="KW-0677">Repeat</keyword>
<dbReference type="GO" id="GO:1902494">
    <property type="term" value="C:catalytic complex"/>
    <property type="evidence" value="ECO:0007669"/>
    <property type="project" value="UniProtKB-ARBA"/>
</dbReference>
<feature type="compositionally biased region" description="Low complexity" evidence="4">
    <location>
        <begin position="469"/>
        <end position="542"/>
    </location>
</feature>
<dbReference type="InterPro" id="IPR035550">
    <property type="entry name" value="Bem1/Scd2_PX"/>
</dbReference>